<keyword evidence="1" id="KW-0812">Transmembrane</keyword>
<comment type="caution">
    <text evidence="2">The sequence shown here is derived from an EMBL/GenBank/DDBJ whole genome shotgun (WGS) entry which is preliminary data.</text>
</comment>
<evidence type="ECO:0000313" key="3">
    <source>
        <dbReference type="Proteomes" id="UP001275084"/>
    </source>
</evidence>
<gene>
    <name evidence="2" type="ORF">B0T25DRAFT_451657</name>
</gene>
<evidence type="ECO:0000313" key="2">
    <source>
        <dbReference type="EMBL" id="KAK3357963.1"/>
    </source>
</evidence>
<evidence type="ECO:0000256" key="1">
    <source>
        <dbReference type="SAM" id="Phobius"/>
    </source>
</evidence>
<feature type="transmembrane region" description="Helical" evidence="1">
    <location>
        <begin position="73"/>
        <end position="94"/>
    </location>
</feature>
<protein>
    <submittedName>
        <fullName evidence="2">Uncharacterized protein</fullName>
    </submittedName>
</protein>
<reference evidence="2" key="1">
    <citation type="journal article" date="2023" name="Mol. Phylogenet. Evol.">
        <title>Genome-scale phylogeny and comparative genomics of the fungal order Sordariales.</title>
        <authorList>
            <person name="Hensen N."/>
            <person name="Bonometti L."/>
            <person name="Westerberg I."/>
            <person name="Brannstrom I.O."/>
            <person name="Guillou S."/>
            <person name="Cros-Aarteil S."/>
            <person name="Calhoun S."/>
            <person name="Haridas S."/>
            <person name="Kuo A."/>
            <person name="Mondo S."/>
            <person name="Pangilinan J."/>
            <person name="Riley R."/>
            <person name="LaButti K."/>
            <person name="Andreopoulos B."/>
            <person name="Lipzen A."/>
            <person name="Chen C."/>
            <person name="Yan M."/>
            <person name="Daum C."/>
            <person name="Ng V."/>
            <person name="Clum A."/>
            <person name="Steindorff A."/>
            <person name="Ohm R.A."/>
            <person name="Martin F."/>
            <person name="Silar P."/>
            <person name="Natvig D.O."/>
            <person name="Lalanne C."/>
            <person name="Gautier V."/>
            <person name="Ament-Velasquez S.L."/>
            <person name="Kruys A."/>
            <person name="Hutchinson M.I."/>
            <person name="Powell A.J."/>
            <person name="Barry K."/>
            <person name="Miller A.N."/>
            <person name="Grigoriev I.V."/>
            <person name="Debuchy R."/>
            <person name="Gladieux P."/>
            <person name="Hiltunen Thoren M."/>
            <person name="Johannesson H."/>
        </authorList>
    </citation>
    <scope>NUCLEOTIDE SEQUENCE</scope>
    <source>
        <strain evidence="2">CBS 955.72</strain>
    </source>
</reference>
<proteinExistence type="predicted"/>
<keyword evidence="3" id="KW-1185">Reference proteome</keyword>
<accession>A0AAJ0HNF8</accession>
<organism evidence="2 3">
    <name type="scientific">Lasiosphaeria hispida</name>
    <dbReference type="NCBI Taxonomy" id="260671"/>
    <lineage>
        <taxon>Eukaryota</taxon>
        <taxon>Fungi</taxon>
        <taxon>Dikarya</taxon>
        <taxon>Ascomycota</taxon>
        <taxon>Pezizomycotina</taxon>
        <taxon>Sordariomycetes</taxon>
        <taxon>Sordariomycetidae</taxon>
        <taxon>Sordariales</taxon>
        <taxon>Lasiosphaeriaceae</taxon>
        <taxon>Lasiosphaeria</taxon>
    </lineage>
</organism>
<dbReference type="Proteomes" id="UP001275084">
    <property type="component" value="Unassembled WGS sequence"/>
</dbReference>
<sequence length="150" mass="16438">MALFSTILALALAAGSLYSLFYSAQSIPKLRRYEAKAEKAAEWSNVAEKRLWDTRYTVGAGFATTLLSLISSYYFAFFTTSAFGILWAALLAAVEYGVVRYMNSFWGDKRKVPLMDDYNNAISDTAAVMGLSEALAVGWAGMAALKIFGH</sequence>
<keyword evidence="1" id="KW-1133">Transmembrane helix</keyword>
<dbReference type="EMBL" id="JAUIQD010000003">
    <property type="protein sequence ID" value="KAK3357963.1"/>
    <property type="molecule type" value="Genomic_DNA"/>
</dbReference>
<name>A0AAJ0HNF8_9PEZI</name>
<reference evidence="2" key="2">
    <citation type="submission" date="2023-06" db="EMBL/GenBank/DDBJ databases">
        <authorList>
            <consortium name="Lawrence Berkeley National Laboratory"/>
            <person name="Haridas S."/>
            <person name="Hensen N."/>
            <person name="Bonometti L."/>
            <person name="Westerberg I."/>
            <person name="Brannstrom I.O."/>
            <person name="Guillou S."/>
            <person name="Cros-Aarteil S."/>
            <person name="Calhoun S."/>
            <person name="Kuo A."/>
            <person name="Mondo S."/>
            <person name="Pangilinan J."/>
            <person name="Riley R."/>
            <person name="Labutti K."/>
            <person name="Andreopoulos B."/>
            <person name="Lipzen A."/>
            <person name="Chen C."/>
            <person name="Yanf M."/>
            <person name="Daum C."/>
            <person name="Ng V."/>
            <person name="Clum A."/>
            <person name="Steindorff A."/>
            <person name="Ohm R."/>
            <person name="Martin F."/>
            <person name="Silar P."/>
            <person name="Natvig D."/>
            <person name="Lalanne C."/>
            <person name="Gautier V."/>
            <person name="Ament-Velasquez S.L."/>
            <person name="Kruys A."/>
            <person name="Hutchinson M.I."/>
            <person name="Powell A.J."/>
            <person name="Barry K."/>
            <person name="Miller A.N."/>
            <person name="Grigoriev I.V."/>
            <person name="Debuchy R."/>
            <person name="Gladieux P."/>
            <person name="Thoren M.H."/>
            <person name="Johannesson H."/>
        </authorList>
    </citation>
    <scope>NUCLEOTIDE SEQUENCE</scope>
    <source>
        <strain evidence="2">CBS 955.72</strain>
    </source>
</reference>
<keyword evidence="1" id="KW-0472">Membrane</keyword>
<dbReference type="AlphaFoldDB" id="A0AAJ0HNF8"/>